<keyword evidence="1" id="KW-1133">Transmembrane helix</keyword>
<comment type="caution">
    <text evidence="2">The sequence shown here is derived from an EMBL/GenBank/DDBJ whole genome shotgun (WGS) entry which is preliminary data.</text>
</comment>
<sequence length="158" mass="16904">MKNRTLPLGIAIIAAGIFIALGKLGFFQALGAWFWPLLPLAAGGLLLWAVWTRRLPSAAYVPAAFLVGASIAFLLCAWFGWHWMKALWPLLPLSLAAGAYLFAEAERIPPLRSLSLGVGAASLLALLVTLLVFVNGFVVALVLIVAGVAVIARRPNFR</sequence>
<gene>
    <name evidence="2" type="ORF">FE782_20275</name>
</gene>
<dbReference type="AlphaFoldDB" id="A0A5R9G7K7"/>
<evidence type="ECO:0000313" key="2">
    <source>
        <dbReference type="EMBL" id="TLS50366.1"/>
    </source>
</evidence>
<accession>A0A5R9G7K7</accession>
<evidence type="ECO:0000256" key="1">
    <source>
        <dbReference type="SAM" id="Phobius"/>
    </source>
</evidence>
<dbReference type="EMBL" id="VCIW01000015">
    <property type="protein sequence ID" value="TLS50366.1"/>
    <property type="molecule type" value="Genomic_DNA"/>
</dbReference>
<feature type="transmembrane region" description="Helical" evidence="1">
    <location>
        <begin position="123"/>
        <end position="152"/>
    </location>
</feature>
<name>A0A5R9G7K7_9BACL</name>
<organism evidence="2 3">
    <name type="scientific">Paenibacillus antri</name>
    <dbReference type="NCBI Taxonomy" id="2582848"/>
    <lineage>
        <taxon>Bacteria</taxon>
        <taxon>Bacillati</taxon>
        <taxon>Bacillota</taxon>
        <taxon>Bacilli</taxon>
        <taxon>Bacillales</taxon>
        <taxon>Paenibacillaceae</taxon>
        <taxon>Paenibacillus</taxon>
    </lineage>
</organism>
<evidence type="ECO:0000313" key="3">
    <source>
        <dbReference type="Proteomes" id="UP000309676"/>
    </source>
</evidence>
<protein>
    <recommendedName>
        <fullName evidence="4">DUF5668 domain-containing protein</fullName>
    </recommendedName>
</protein>
<dbReference type="RefSeq" id="WP_138196076.1">
    <property type="nucleotide sequence ID" value="NZ_VCIW01000015.1"/>
</dbReference>
<feature type="transmembrane region" description="Helical" evidence="1">
    <location>
        <begin position="33"/>
        <end position="51"/>
    </location>
</feature>
<dbReference type="Proteomes" id="UP000309676">
    <property type="component" value="Unassembled WGS sequence"/>
</dbReference>
<keyword evidence="1" id="KW-0472">Membrane</keyword>
<feature type="transmembrane region" description="Helical" evidence="1">
    <location>
        <begin position="6"/>
        <end position="26"/>
    </location>
</feature>
<keyword evidence="1" id="KW-0812">Transmembrane</keyword>
<reference evidence="2 3" key="1">
    <citation type="submission" date="2019-05" db="EMBL/GenBank/DDBJ databases">
        <authorList>
            <person name="Narsing Rao M.P."/>
            <person name="Li W.J."/>
        </authorList>
    </citation>
    <scope>NUCLEOTIDE SEQUENCE [LARGE SCALE GENOMIC DNA]</scope>
    <source>
        <strain evidence="2 3">SYSU_K30003</strain>
    </source>
</reference>
<evidence type="ECO:0008006" key="4">
    <source>
        <dbReference type="Google" id="ProtNLM"/>
    </source>
</evidence>
<dbReference type="OrthoDB" id="2695971at2"/>
<feature type="transmembrane region" description="Helical" evidence="1">
    <location>
        <begin position="57"/>
        <end position="79"/>
    </location>
</feature>
<proteinExistence type="predicted"/>
<keyword evidence="3" id="KW-1185">Reference proteome</keyword>